<dbReference type="KEGG" id="pcor:KS4_27480"/>
<keyword evidence="2" id="KW-1185">Reference proteome</keyword>
<protein>
    <submittedName>
        <fullName evidence="1">Uncharacterized protein</fullName>
    </submittedName>
</protein>
<dbReference type="Proteomes" id="UP000317369">
    <property type="component" value="Chromosome"/>
</dbReference>
<evidence type="ECO:0000313" key="2">
    <source>
        <dbReference type="Proteomes" id="UP000317369"/>
    </source>
</evidence>
<proteinExistence type="predicted"/>
<organism evidence="1 2">
    <name type="scientific">Poriferisphaera corsica</name>
    <dbReference type="NCBI Taxonomy" id="2528020"/>
    <lineage>
        <taxon>Bacteria</taxon>
        <taxon>Pseudomonadati</taxon>
        <taxon>Planctomycetota</taxon>
        <taxon>Phycisphaerae</taxon>
        <taxon>Phycisphaerales</taxon>
        <taxon>Phycisphaeraceae</taxon>
        <taxon>Poriferisphaera</taxon>
    </lineage>
</organism>
<reference evidence="1 2" key="1">
    <citation type="submission" date="2019-02" db="EMBL/GenBank/DDBJ databases">
        <title>Deep-cultivation of Planctomycetes and their phenomic and genomic characterization uncovers novel biology.</title>
        <authorList>
            <person name="Wiegand S."/>
            <person name="Jogler M."/>
            <person name="Boedeker C."/>
            <person name="Pinto D."/>
            <person name="Vollmers J."/>
            <person name="Rivas-Marin E."/>
            <person name="Kohn T."/>
            <person name="Peeters S.H."/>
            <person name="Heuer A."/>
            <person name="Rast P."/>
            <person name="Oberbeckmann S."/>
            <person name="Bunk B."/>
            <person name="Jeske O."/>
            <person name="Meyerdierks A."/>
            <person name="Storesund J.E."/>
            <person name="Kallscheuer N."/>
            <person name="Luecker S."/>
            <person name="Lage O.M."/>
            <person name="Pohl T."/>
            <person name="Merkel B.J."/>
            <person name="Hornburger P."/>
            <person name="Mueller R.-W."/>
            <person name="Bruemmer F."/>
            <person name="Labrenz M."/>
            <person name="Spormann A.M."/>
            <person name="Op den Camp H."/>
            <person name="Overmann J."/>
            <person name="Amann R."/>
            <person name="Jetten M.S.M."/>
            <person name="Mascher T."/>
            <person name="Medema M.H."/>
            <person name="Devos D.P."/>
            <person name="Kaster A.-K."/>
            <person name="Ovreas L."/>
            <person name="Rohde M."/>
            <person name="Galperin M.Y."/>
            <person name="Jogler C."/>
        </authorList>
    </citation>
    <scope>NUCLEOTIDE SEQUENCE [LARGE SCALE GENOMIC DNA]</scope>
    <source>
        <strain evidence="1 2">KS4</strain>
    </source>
</reference>
<dbReference type="EMBL" id="CP036425">
    <property type="protein sequence ID" value="QDU34675.1"/>
    <property type="molecule type" value="Genomic_DNA"/>
</dbReference>
<evidence type="ECO:0000313" key="1">
    <source>
        <dbReference type="EMBL" id="QDU34675.1"/>
    </source>
</evidence>
<name>A0A517YWR8_9BACT</name>
<dbReference type="AlphaFoldDB" id="A0A517YWR8"/>
<gene>
    <name evidence="1" type="ORF">KS4_27480</name>
</gene>
<sequence length="58" mass="6671">MWKMVKSIVFNCLAILRKKNIDLQLPEKPTGLTGGWGSVNLRISSVSNTKRKRDWQAR</sequence>
<accession>A0A517YWR8</accession>